<comment type="caution">
    <text evidence="1">The sequence shown here is derived from an EMBL/GenBank/DDBJ whole genome shotgun (WGS) entry which is preliminary data.</text>
</comment>
<reference evidence="1 2" key="1">
    <citation type="submission" date="2017-05" db="EMBL/GenBank/DDBJ databases">
        <title>The Genome Sequence of Enterococcus faecium 2D5_DIV0622.</title>
        <authorList>
            <consortium name="The Broad Institute Genomics Platform"/>
            <consortium name="The Broad Institute Genomic Center for Infectious Diseases"/>
            <person name="Earl A."/>
            <person name="Manson A."/>
            <person name="Schwartman J."/>
            <person name="Gilmore M."/>
            <person name="Abouelleil A."/>
            <person name="Cao P."/>
            <person name="Chapman S."/>
            <person name="Cusick C."/>
            <person name="Shea T."/>
            <person name="Young S."/>
            <person name="Neafsey D."/>
            <person name="Nusbaum C."/>
            <person name="Birren B."/>
        </authorList>
    </citation>
    <scope>NUCLEOTIDE SEQUENCE [LARGE SCALE GENOMIC DNA]</scope>
    <source>
        <strain evidence="1 2">2D5_DIV0622</strain>
    </source>
</reference>
<organism evidence="1 2">
    <name type="scientific">Enterococcus cecorum</name>
    <dbReference type="NCBI Taxonomy" id="44008"/>
    <lineage>
        <taxon>Bacteria</taxon>
        <taxon>Bacillati</taxon>
        <taxon>Bacillota</taxon>
        <taxon>Bacilli</taxon>
        <taxon>Lactobacillales</taxon>
        <taxon>Enterococcaceae</taxon>
        <taxon>Enterococcus</taxon>
    </lineage>
</organism>
<name>A0A0I9WNU2_9ENTE</name>
<dbReference type="Proteomes" id="UP000196503">
    <property type="component" value="Unassembled WGS sequence"/>
</dbReference>
<accession>A0A0I9WNU2</accession>
<evidence type="ECO:0000313" key="2">
    <source>
        <dbReference type="Proteomes" id="UP000196503"/>
    </source>
</evidence>
<protein>
    <submittedName>
        <fullName evidence="1">Uncharacterized protein</fullName>
    </submittedName>
</protein>
<proteinExistence type="predicted"/>
<sequence>METLILLIMGTCILGMVIQFLQKEVTGKVFGYAAMFLFIHICASMLAGFLADEGLLTDQKLMGLSQILLGILIIAISIKYYLQLRKKAKNE</sequence>
<gene>
    <name evidence="1" type="ORF">A5869_000120</name>
</gene>
<dbReference type="AlphaFoldDB" id="A0A0I9WNU2"/>
<evidence type="ECO:0000313" key="1">
    <source>
        <dbReference type="EMBL" id="OUZ18479.1"/>
    </source>
</evidence>
<dbReference type="EMBL" id="NIBL01000001">
    <property type="protein sequence ID" value="OUZ18479.1"/>
    <property type="molecule type" value="Genomic_DNA"/>
</dbReference>
<dbReference type="RefSeq" id="WP_047340901.1">
    <property type="nucleotide sequence ID" value="NZ_JAKYKM010000045.1"/>
</dbReference>